<dbReference type="OrthoDB" id="6914473at2"/>
<gene>
    <name evidence="1" type="ORF">BK670_10165</name>
</gene>
<dbReference type="Proteomes" id="UP000285378">
    <property type="component" value="Unassembled WGS sequence"/>
</dbReference>
<comment type="caution">
    <text evidence="1">The sequence shown here is derived from an EMBL/GenBank/DDBJ whole genome shotgun (WGS) entry which is preliminary data.</text>
</comment>
<protein>
    <submittedName>
        <fullName evidence="1">Uncharacterized protein</fullName>
    </submittedName>
</protein>
<reference evidence="1 2" key="1">
    <citation type="submission" date="2016-10" db="EMBL/GenBank/DDBJ databases">
        <title>Comparative genome analysis of multiple Pseudomonas spp. focuses on biocontrol and plant growth promoting traits.</title>
        <authorList>
            <person name="Tao X.-Y."/>
            <person name="Taylor C.G."/>
        </authorList>
    </citation>
    <scope>NUCLEOTIDE SEQUENCE [LARGE SCALE GENOMIC DNA]</scope>
    <source>
        <strain evidence="1 2">28B5</strain>
    </source>
</reference>
<name>A0A423MBK1_PSEFL</name>
<organism evidence="1 2">
    <name type="scientific">Pseudomonas fluorescens</name>
    <dbReference type="NCBI Taxonomy" id="294"/>
    <lineage>
        <taxon>Bacteria</taxon>
        <taxon>Pseudomonadati</taxon>
        <taxon>Pseudomonadota</taxon>
        <taxon>Gammaproteobacteria</taxon>
        <taxon>Pseudomonadales</taxon>
        <taxon>Pseudomonadaceae</taxon>
        <taxon>Pseudomonas</taxon>
    </lineage>
</organism>
<accession>A0A423MBK1</accession>
<dbReference type="AlphaFoldDB" id="A0A423MBK1"/>
<sequence>MNIKITERQAPHGWVVHLDDWEVSFKHQPTAQAFVDRLQARIDAPHVWPHAFGQTLLTAPVMARRVDVASLV</sequence>
<dbReference type="RefSeq" id="WP_123449717.1">
    <property type="nucleotide sequence ID" value="NZ_MOBX01000013.1"/>
</dbReference>
<evidence type="ECO:0000313" key="1">
    <source>
        <dbReference type="EMBL" id="RON80568.1"/>
    </source>
</evidence>
<evidence type="ECO:0000313" key="2">
    <source>
        <dbReference type="Proteomes" id="UP000285378"/>
    </source>
</evidence>
<dbReference type="EMBL" id="MOBX01000013">
    <property type="protein sequence ID" value="RON80568.1"/>
    <property type="molecule type" value="Genomic_DNA"/>
</dbReference>
<proteinExistence type="predicted"/>